<evidence type="ECO:0000256" key="1">
    <source>
        <dbReference type="ARBA" id="ARBA00004651"/>
    </source>
</evidence>
<keyword evidence="4 6" id="KW-1133">Transmembrane helix</keyword>
<feature type="transmembrane region" description="Helical" evidence="6">
    <location>
        <begin position="12"/>
        <end position="29"/>
    </location>
</feature>
<evidence type="ECO:0000313" key="8">
    <source>
        <dbReference type="Proteomes" id="UP000512167"/>
    </source>
</evidence>
<reference evidence="7 8" key="1">
    <citation type="submission" date="2020-04" db="EMBL/GenBank/DDBJ databases">
        <authorList>
            <person name="Zheng R.K."/>
            <person name="Sun C.M."/>
        </authorList>
    </citation>
    <scope>NUCLEOTIDE SEQUENCE [LARGE SCALE GENOMIC DNA]</scope>
    <source>
        <strain evidence="8">zrk29</strain>
    </source>
</reference>
<dbReference type="EMBL" id="CP051151">
    <property type="protein sequence ID" value="QLY40262.1"/>
    <property type="molecule type" value="Genomic_DNA"/>
</dbReference>
<accession>A0A7L6N449</accession>
<keyword evidence="8" id="KW-1185">Reference proteome</keyword>
<protein>
    <recommendedName>
        <fullName evidence="9">ATP synthase subunit I</fullName>
    </recommendedName>
</protein>
<keyword evidence="2" id="KW-1003">Cell membrane</keyword>
<dbReference type="Proteomes" id="UP000512167">
    <property type="component" value="Chromosome"/>
</dbReference>
<proteinExistence type="predicted"/>
<dbReference type="Pfam" id="PF03899">
    <property type="entry name" value="ATP-synt_I"/>
    <property type="match status" value="1"/>
</dbReference>
<evidence type="ECO:0000256" key="6">
    <source>
        <dbReference type="SAM" id="Phobius"/>
    </source>
</evidence>
<dbReference type="AlphaFoldDB" id="A0A7L6N449"/>
<keyword evidence="3 6" id="KW-0812">Transmembrane</keyword>
<feature type="transmembrane region" description="Helical" evidence="6">
    <location>
        <begin position="72"/>
        <end position="92"/>
    </location>
</feature>
<dbReference type="KEGG" id="tbk:HF295_05070"/>
<keyword evidence="5 6" id="KW-0472">Membrane</keyword>
<gene>
    <name evidence="7" type="ORF">HF295_05070</name>
</gene>
<evidence type="ECO:0000313" key="7">
    <source>
        <dbReference type="EMBL" id="QLY40262.1"/>
    </source>
</evidence>
<feature type="transmembrane region" description="Helical" evidence="6">
    <location>
        <begin position="98"/>
        <end position="118"/>
    </location>
</feature>
<organism evidence="7 8">
    <name type="scientific">Hujiaoplasma nucleasis</name>
    <dbReference type="NCBI Taxonomy" id="2725268"/>
    <lineage>
        <taxon>Bacteria</taxon>
        <taxon>Bacillati</taxon>
        <taxon>Mycoplasmatota</taxon>
        <taxon>Mollicutes</taxon>
        <taxon>Candidatus Izemoplasmatales</taxon>
        <taxon>Hujiaoplasmataceae</taxon>
        <taxon>Hujiaoplasma</taxon>
    </lineage>
</organism>
<evidence type="ECO:0000256" key="4">
    <source>
        <dbReference type="ARBA" id="ARBA00022989"/>
    </source>
</evidence>
<dbReference type="InterPro" id="IPR005598">
    <property type="entry name" value="ATP_synth_I"/>
</dbReference>
<evidence type="ECO:0000256" key="2">
    <source>
        <dbReference type="ARBA" id="ARBA00022475"/>
    </source>
</evidence>
<evidence type="ECO:0008006" key="9">
    <source>
        <dbReference type="Google" id="ProtNLM"/>
    </source>
</evidence>
<dbReference type="RefSeq" id="WP_312031089.1">
    <property type="nucleotide sequence ID" value="NZ_CP051151.1"/>
</dbReference>
<dbReference type="GO" id="GO:0005886">
    <property type="term" value="C:plasma membrane"/>
    <property type="evidence" value="ECO:0007669"/>
    <property type="project" value="UniProtKB-SubCell"/>
</dbReference>
<name>A0A7L6N449_9MOLU</name>
<feature type="transmembrane region" description="Helical" evidence="6">
    <location>
        <begin position="35"/>
        <end position="51"/>
    </location>
</feature>
<sequence length="127" mass="14819">MKNKDIIEKTFLLAWPYAILFSLVLYMITKNFDDVLSFILGFGASMMVQSMNYRFMKSTFQNEPDKIKGRQVILFLVRYAFMGLILYISYSSEEFNEYLTFVGLLSFVIVAIPTSIIFSRRGVEEDE</sequence>
<evidence type="ECO:0000256" key="5">
    <source>
        <dbReference type="ARBA" id="ARBA00023136"/>
    </source>
</evidence>
<comment type="subcellular location">
    <subcellularLocation>
        <location evidence="1">Cell membrane</location>
        <topology evidence="1">Multi-pass membrane protein</topology>
    </subcellularLocation>
</comment>
<evidence type="ECO:0000256" key="3">
    <source>
        <dbReference type="ARBA" id="ARBA00022692"/>
    </source>
</evidence>